<proteinExistence type="predicted"/>
<comment type="caution">
    <text evidence="1">The sequence shown here is derived from an EMBL/GenBank/DDBJ whole genome shotgun (WGS) entry which is preliminary data.</text>
</comment>
<dbReference type="InterPro" id="IPR016195">
    <property type="entry name" value="Pol/histidinol_Pase-like"/>
</dbReference>
<gene>
    <name evidence="1" type="primary">yqxK</name>
    <name evidence="1" type="ORF">XYCOK13_22360</name>
</gene>
<evidence type="ECO:0008006" key="3">
    <source>
        <dbReference type="Google" id="ProtNLM"/>
    </source>
</evidence>
<protein>
    <recommendedName>
        <fullName evidence="3">TIGR00375 family protein</fullName>
    </recommendedName>
</protein>
<evidence type="ECO:0000313" key="2">
    <source>
        <dbReference type="Proteomes" id="UP000677918"/>
    </source>
</evidence>
<dbReference type="Proteomes" id="UP000677918">
    <property type="component" value="Unassembled WGS sequence"/>
</dbReference>
<dbReference type="SUPFAM" id="SSF47781">
    <property type="entry name" value="RuvA domain 2-like"/>
    <property type="match status" value="1"/>
</dbReference>
<dbReference type="PANTHER" id="PTHR40084:SF1">
    <property type="entry name" value="PHOSPHOTRANSFERASE"/>
    <property type="match status" value="1"/>
</dbReference>
<accession>A0A8J4M2Y4</accession>
<name>A0A8J4M2Y4_9BACL</name>
<evidence type="ECO:0000313" key="1">
    <source>
        <dbReference type="EMBL" id="GIQ69412.1"/>
    </source>
</evidence>
<dbReference type="PANTHER" id="PTHR40084">
    <property type="entry name" value="PHOSPHOHYDROLASE, PHP FAMILY"/>
    <property type="match status" value="1"/>
</dbReference>
<dbReference type="InterPro" id="IPR010994">
    <property type="entry name" value="RuvA_2-like"/>
</dbReference>
<dbReference type="EMBL" id="BOVK01000027">
    <property type="protein sequence ID" value="GIQ69412.1"/>
    <property type="molecule type" value="Genomic_DNA"/>
</dbReference>
<dbReference type="AlphaFoldDB" id="A0A8J4M2Y4"/>
<organism evidence="1 2">
    <name type="scientific">Xylanibacillus composti</name>
    <dbReference type="NCBI Taxonomy" id="1572762"/>
    <lineage>
        <taxon>Bacteria</taxon>
        <taxon>Bacillati</taxon>
        <taxon>Bacillota</taxon>
        <taxon>Bacilli</taxon>
        <taxon>Bacillales</taxon>
        <taxon>Paenibacillaceae</taxon>
        <taxon>Xylanibacillus</taxon>
    </lineage>
</organism>
<reference evidence="1" key="1">
    <citation type="submission" date="2021-04" db="EMBL/GenBank/DDBJ databases">
        <title>Draft genome sequence of Xylanibacillus composti strain K13.</title>
        <authorList>
            <person name="Uke A."/>
            <person name="Chhe C."/>
            <person name="Baramee S."/>
            <person name="Kosugi A."/>
        </authorList>
    </citation>
    <scope>NUCLEOTIDE SEQUENCE</scope>
    <source>
        <strain evidence="1">K13</strain>
    </source>
</reference>
<sequence length="419" mass="45549">MMAEAGQGELRRIFADFHIHIGRTAAGKPVKISGSRDLTFANIAYEASERKGIGLIGIIDCHSPAVLEEIDALVSAGEMEEVPGGGLRYRDTVVLLGSEIEVKDPGFGPAHLLAYVPDLSAMRTFSSWMAGHMKNVELSSQRIYATAQTLQDTVAQLGGIVIPAHIFTPHRSVYGSAASRMADFLNLDQIAAVELGLSADTAMAGMLSELDRFPFLSNSDAHSLAKIGREYNALRLAEPSFAEWVMALRGEAGRCILANYGLSPRLGKYHRSYCSQCSVVLDRDDMVTDRCPACGGRIVRGVMDRIRSIADRNTEEAHMLHHRNDPLQADERPPYIHQVPLEFIPGLGRRTLDKLLDHFGTEMNILHEVPQERLAEVAGADIASSIAEARGGILAVEVGGGGHYGRVKKARTRPGTDKS</sequence>
<dbReference type="CDD" id="cd19067">
    <property type="entry name" value="PfuEndoQ-like"/>
    <property type="match status" value="1"/>
</dbReference>
<keyword evidence="2" id="KW-1185">Reference proteome</keyword>
<dbReference type="SUPFAM" id="SSF89550">
    <property type="entry name" value="PHP domain-like"/>
    <property type="match status" value="1"/>
</dbReference>
<dbReference type="Gene3D" id="3.20.20.140">
    <property type="entry name" value="Metal-dependent hydrolases"/>
    <property type="match status" value="1"/>
</dbReference>